<reference evidence="1 2" key="1">
    <citation type="submission" date="2017-05" db="EMBL/GenBank/DDBJ databases">
        <authorList>
            <person name="Varghese N."/>
            <person name="Submissions S."/>
        </authorList>
    </citation>
    <scope>NUCLEOTIDE SEQUENCE [LARGE SCALE GENOMIC DNA]</scope>
    <source>
        <strain evidence="1 2">DSM 18015</strain>
    </source>
</reference>
<dbReference type="EMBL" id="FXUO01000003">
    <property type="protein sequence ID" value="SMP91732.1"/>
    <property type="molecule type" value="Genomic_DNA"/>
</dbReference>
<accession>A0ABY1R286</accession>
<name>A0ABY1R286_9FLAO</name>
<evidence type="ECO:0008006" key="3">
    <source>
        <dbReference type="Google" id="ProtNLM"/>
    </source>
</evidence>
<sequence>MQDTLIKMKNLFIPIAGFLAITSLYGQCTITASKIPVQNETTTFTVDTKAQCEECYSWKVSNDDVVKIEENSKINKINVTGKGTGKSTISVSVLTAKGLVQCEKDINIIDSRQQLVENSCGIKIDDFKDVKVNESIISFFPNANSSDYLYKWTVAYSNGESSESDDKIPQFNYSDSNYITSVKVKITNKALLCSITLMKKFDQNYWRATKNIVEQKAYSPISYSDYVKPENKTKITN</sequence>
<dbReference type="Proteomes" id="UP001158050">
    <property type="component" value="Unassembled WGS sequence"/>
</dbReference>
<evidence type="ECO:0000313" key="2">
    <source>
        <dbReference type="Proteomes" id="UP001158050"/>
    </source>
</evidence>
<keyword evidence="2" id="KW-1185">Reference proteome</keyword>
<comment type="caution">
    <text evidence="1">The sequence shown here is derived from an EMBL/GenBank/DDBJ whole genome shotgun (WGS) entry which is preliminary data.</text>
</comment>
<protein>
    <recommendedName>
        <fullName evidence="3">BIG2 domain-containing protein</fullName>
    </recommendedName>
</protein>
<gene>
    <name evidence="1" type="ORF">SAMN05421679_103237</name>
</gene>
<evidence type="ECO:0000313" key="1">
    <source>
        <dbReference type="EMBL" id="SMP91732.1"/>
    </source>
</evidence>
<proteinExistence type="predicted"/>
<organism evidence="1 2">
    <name type="scientific">Epilithonimonas pallida</name>
    <dbReference type="NCBI Taxonomy" id="373671"/>
    <lineage>
        <taxon>Bacteria</taxon>
        <taxon>Pseudomonadati</taxon>
        <taxon>Bacteroidota</taxon>
        <taxon>Flavobacteriia</taxon>
        <taxon>Flavobacteriales</taxon>
        <taxon>Weeksellaceae</taxon>
        <taxon>Chryseobacterium group</taxon>
        <taxon>Epilithonimonas</taxon>
    </lineage>
</organism>